<proteinExistence type="predicted"/>
<dbReference type="AlphaFoldDB" id="A0AA39QZ45"/>
<gene>
    <name evidence="2" type="ORF">JMJ35_005777</name>
</gene>
<feature type="region of interest" description="Disordered" evidence="1">
    <location>
        <begin position="1"/>
        <end position="58"/>
    </location>
</feature>
<comment type="caution">
    <text evidence="2">The sequence shown here is derived from an EMBL/GenBank/DDBJ whole genome shotgun (WGS) entry which is preliminary data.</text>
</comment>
<feature type="compositionally biased region" description="Basic residues" evidence="1">
    <location>
        <begin position="12"/>
        <end position="29"/>
    </location>
</feature>
<evidence type="ECO:0000313" key="3">
    <source>
        <dbReference type="Proteomes" id="UP001166286"/>
    </source>
</evidence>
<sequence length="102" mass="11335">MDPTEHSQHRQPSMKRRSGLVKRSGHRPKPNAQPRPPQSRSRHPTGYPIAPTELPKGWSAATLGIPDPEAGIRYAIYPSEGGYQPPVTPRGGYKLRLTAKYL</sequence>
<name>A0AA39QZ45_9LECA</name>
<protein>
    <submittedName>
        <fullName evidence="2">Uncharacterized protein</fullName>
    </submittedName>
</protein>
<keyword evidence="3" id="KW-1185">Reference proteome</keyword>
<dbReference type="Proteomes" id="UP001166286">
    <property type="component" value="Unassembled WGS sequence"/>
</dbReference>
<reference evidence="2" key="1">
    <citation type="submission" date="2023-03" db="EMBL/GenBank/DDBJ databases">
        <title>Complete genome of Cladonia borealis.</title>
        <authorList>
            <person name="Park H."/>
        </authorList>
    </citation>
    <scope>NUCLEOTIDE SEQUENCE</scope>
    <source>
        <strain evidence="2">ANT050790</strain>
    </source>
</reference>
<organism evidence="2 3">
    <name type="scientific">Cladonia borealis</name>
    <dbReference type="NCBI Taxonomy" id="184061"/>
    <lineage>
        <taxon>Eukaryota</taxon>
        <taxon>Fungi</taxon>
        <taxon>Dikarya</taxon>
        <taxon>Ascomycota</taxon>
        <taxon>Pezizomycotina</taxon>
        <taxon>Lecanoromycetes</taxon>
        <taxon>OSLEUM clade</taxon>
        <taxon>Lecanoromycetidae</taxon>
        <taxon>Lecanorales</taxon>
        <taxon>Lecanorineae</taxon>
        <taxon>Cladoniaceae</taxon>
        <taxon>Cladonia</taxon>
    </lineage>
</organism>
<dbReference type="EMBL" id="JAFEKC020000012">
    <property type="protein sequence ID" value="KAK0511927.1"/>
    <property type="molecule type" value="Genomic_DNA"/>
</dbReference>
<evidence type="ECO:0000256" key="1">
    <source>
        <dbReference type="SAM" id="MobiDB-lite"/>
    </source>
</evidence>
<accession>A0AA39QZ45</accession>
<evidence type="ECO:0000313" key="2">
    <source>
        <dbReference type="EMBL" id="KAK0511927.1"/>
    </source>
</evidence>